<protein>
    <submittedName>
        <fullName evidence="1">Uncharacterized protein</fullName>
    </submittedName>
</protein>
<name>R7ZTW6_9BACT</name>
<dbReference type="AlphaFoldDB" id="R7ZTW6"/>
<organism evidence="1 2">
    <name type="scientific">Lunatimonas lonarensis</name>
    <dbReference type="NCBI Taxonomy" id="1232681"/>
    <lineage>
        <taxon>Bacteria</taxon>
        <taxon>Pseudomonadati</taxon>
        <taxon>Bacteroidota</taxon>
        <taxon>Cytophagia</taxon>
        <taxon>Cytophagales</taxon>
        <taxon>Cyclobacteriaceae</taxon>
    </lineage>
</organism>
<keyword evidence="2" id="KW-1185">Reference proteome</keyword>
<comment type="caution">
    <text evidence="1">The sequence shown here is derived from an EMBL/GenBank/DDBJ whole genome shotgun (WGS) entry which is preliminary data.</text>
</comment>
<sequence length="45" mass="5086">MHYCKYASEFTVPNGGKPWNHLLIQPHDEVKLTGSSGYFRGSFQG</sequence>
<dbReference type="Proteomes" id="UP000013909">
    <property type="component" value="Unassembled WGS sequence"/>
</dbReference>
<accession>R7ZTW6</accession>
<dbReference type="EMBL" id="AQHR01000051">
    <property type="protein sequence ID" value="EON77570.1"/>
    <property type="molecule type" value="Genomic_DNA"/>
</dbReference>
<evidence type="ECO:0000313" key="2">
    <source>
        <dbReference type="Proteomes" id="UP000013909"/>
    </source>
</evidence>
<evidence type="ECO:0000313" key="1">
    <source>
        <dbReference type="EMBL" id="EON77570.1"/>
    </source>
</evidence>
<proteinExistence type="predicted"/>
<gene>
    <name evidence="1" type="ORF">ADIS_1973</name>
</gene>
<reference evidence="1 2" key="1">
    <citation type="submission" date="2013-02" db="EMBL/GenBank/DDBJ databases">
        <title>A novel strain isolated from Lonar lake, Maharashtra, India.</title>
        <authorList>
            <person name="Singh A."/>
        </authorList>
    </citation>
    <scope>NUCLEOTIDE SEQUENCE [LARGE SCALE GENOMIC DNA]</scope>
    <source>
        <strain evidence="1 2">AK24</strain>
    </source>
</reference>